<name>A0A8S5QSZ4_9CAUD</name>
<sequence>MAIDRQARAVEAARLEVMAFIATLPDARVRAIAVMRFLEGKSWESIARRLHYERTSPAKQLRKFLRGKM</sequence>
<evidence type="ECO:0000313" key="1">
    <source>
        <dbReference type="EMBL" id="DAE21780.1"/>
    </source>
</evidence>
<organism evidence="1">
    <name type="scientific">Siphoviridae sp. ct2773</name>
    <dbReference type="NCBI Taxonomy" id="2826275"/>
    <lineage>
        <taxon>Viruses</taxon>
        <taxon>Duplodnaviria</taxon>
        <taxon>Heunggongvirae</taxon>
        <taxon>Uroviricota</taxon>
        <taxon>Caudoviricetes</taxon>
    </lineage>
</organism>
<reference evidence="1" key="1">
    <citation type="journal article" date="2021" name="Proc. Natl. Acad. Sci. U.S.A.">
        <title>A Catalog of Tens of Thousands of Viruses from Human Metagenomes Reveals Hidden Associations with Chronic Diseases.</title>
        <authorList>
            <person name="Tisza M.J."/>
            <person name="Buck C.B."/>
        </authorList>
    </citation>
    <scope>NUCLEOTIDE SEQUENCE</scope>
    <source>
        <strain evidence="1">Ct2773</strain>
    </source>
</reference>
<proteinExistence type="predicted"/>
<protein>
    <submittedName>
        <fullName evidence="1">Uncharacterized protein</fullName>
    </submittedName>
</protein>
<dbReference type="Gene3D" id="1.10.10.10">
    <property type="entry name" value="Winged helix-like DNA-binding domain superfamily/Winged helix DNA-binding domain"/>
    <property type="match status" value="1"/>
</dbReference>
<dbReference type="EMBL" id="BK015717">
    <property type="protein sequence ID" value="DAE21780.1"/>
    <property type="molecule type" value="Genomic_DNA"/>
</dbReference>
<accession>A0A8S5QSZ4</accession>
<dbReference type="InterPro" id="IPR036388">
    <property type="entry name" value="WH-like_DNA-bd_sf"/>
</dbReference>